<sequence>MTVPKGVPRAESGYMTHNWCIKCEKWFKGKPVKCPDCNYRCRTKSKYIKHKVFNRIG</sequence>
<dbReference type="EMBL" id="ON649703">
    <property type="protein sequence ID" value="UVF62665.1"/>
    <property type="molecule type" value="Genomic_DNA"/>
</dbReference>
<name>A0A976YFF0_9CAUD</name>
<accession>A0A976YFF0</accession>
<reference evidence="1" key="1">
    <citation type="submission" date="2022-05" db="EMBL/GenBank/DDBJ databases">
        <title>Diverse viruses of marine archaea discovered using metagenomics.</title>
        <authorList>
            <person name="Zhou Y."/>
        </authorList>
    </citation>
    <scope>NUCLEOTIDE SEQUENCE</scope>
    <source>
        <strain evidence="1">YSH_354833</strain>
    </source>
</reference>
<evidence type="ECO:0000313" key="1">
    <source>
        <dbReference type="EMBL" id="UVF62665.1"/>
    </source>
</evidence>
<protein>
    <submittedName>
        <fullName evidence="1">Zinc finger protein</fullName>
    </submittedName>
</protein>
<organism evidence="1">
    <name type="scientific">Yangshan Harbor Nitrososphaeria virus</name>
    <dbReference type="NCBI Taxonomy" id="2969597"/>
    <lineage>
        <taxon>Viruses</taxon>
        <taxon>Duplodnaviria</taxon>
        <taxon>Heunggongvirae</taxon>
        <taxon>Uroviricota</taxon>
        <taxon>Caudoviricetes</taxon>
    </lineage>
</organism>
<proteinExistence type="predicted"/>